<comment type="similarity">
    <text evidence="1">Belongs to the ROK (NagC/XylR) family.</text>
</comment>
<keyword evidence="3" id="KW-0418">Kinase</keyword>
<dbReference type="Pfam" id="PF00480">
    <property type="entry name" value="ROK"/>
    <property type="match status" value="1"/>
</dbReference>
<dbReference type="OrthoDB" id="9810372at2"/>
<dbReference type="EMBL" id="RJKN01000012">
    <property type="protein sequence ID" value="ROP26607.1"/>
    <property type="molecule type" value="Genomic_DNA"/>
</dbReference>
<dbReference type="AlphaFoldDB" id="A0A3N1G8S0"/>
<protein>
    <submittedName>
        <fullName evidence="3">Glucokinase</fullName>
    </submittedName>
</protein>
<accession>A0A3N1G8S0</accession>
<evidence type="ECO:0000313" key="3">
    <source>
        <dbReference type="EMBL" id="ROP26607.1"/>
    </source>
</evidence>
<dbReference type="PANTHER" id="PTHR18964">
    <property type="entry name" value="ROK (REPRESSOR, ORF, KINASE) FAMILY"/>
    <property type="match status" value="1"/>
</dbReference>
<proteinExistence type="inferred from homology"/>
<evidence type="ECO:0000313" key="4">
    <source>
        <dbReference type="Proteomes" id="UP000276232"/>
    </source>
</evidence>
<evidence type="ECO:0000256" key="1">
    <source>
        <dbReference type="ARBA" id="ARBA00006479"/>
    </source>
</evidence>
<keyword evidence="4" id="KW-1185">Reference proteome</keyword>
<dbReference type="RefSeq" id="WP_123381423.1">
    <property type="nucleotide sequence ID" value="NZ_RJKN01000012.1"/>
</dbReference>
<evidence type="ECO:0000256" key="2">
    <source>
        <dbReference type="SAM" id="MobiDB-lite"/>
    </source>
</evidence>
<dbReference type="SUPFAM" id="SSF53067">
    <property type="entry name" value="Actin-like ATPase domain"/>
    <property type="match status" value="1"/>
</dbReference>
<keyword evidence="3" id="KW-0808">Transferase</keyword>
<organism evidence="3 4">
    <name type="scientific">Pseudokineococcus lusitanus</name>
    <dbReference type="NCBI Taxonomy" id="763993"/>
    <lineage>
        <taxon>Bacteria</taxon>
        <taxon>Bacillati</taxon>
        <taxon>Actinomycetota</taxon>
        <taxon>Actinomycetes</taxon>
        <taxon>Kineosporiales</taxon>
        <taxon>Kineosporiaceae</taxon>
        <taxon>Pseudokineococcus</taxon>
    </lineage>
</organism>
<feature type="compositionally biased region" description="Basic and acidic residues" evidence="2">
    <location>
        <begin position="315"/>
        <end position="336"/>
    </location>
</feature>
<name>A0A3N1G8S0_9ACTN</name>
<gene>
    <name evidence="3" type="ORF">EDC03_3368</name>
</gene>
<feature type="region of interest" description="Disordered" evidence="2">
    <location>
        <begin position="314"/>
        <end position="336"/>
    </location>
</feature>
<dbReference type="PANTHER" id="PTHR18964:SF149">
    <property type="entry name" value="BIFUNCTIONAL UDP-N-ACETYLGLUCOSAMINE 2-EPIMERASE_N-ACETYLMANNOSAMINE KINASE"/>
    <property type="match status" value="1"/>
</dbReference>
<dbReference type="Gene3D" id="3.30.420.40">
    <property type="match status" value="2"/>
</dbReference>
<dbReference type="GO" id="GO:0016301">
    <property type="term" value="F:kinase activity"/>
    <property type="evidence" value="ECO:0007669"/>
    <property type="project" value="UniProtKB-KW"/>
</dbReference>
<dbReference type="InterPro" id="IPR043129">
    <property type="entry name" value="ATPase_NBD"/>
</dbReference>
<comment type="caution">
    <text evidence="3">The sequence shown here is derived from an EMBL/GenBank/DDBJ whole genome shotgun (WGS) entry which is preliminary data.</text>
</comment>
<dbReference type="Proteomes" id="UP000276232">
    <property type="component" value="Unassembled WGS sequence"/>
</dbReference>
<reference evidence="3 4" key="1">
    <citation type="journal article" date="2015" name="Stand. Genomic Sci.">
        <title>Genomic Encyclopedia of Bacterial and Archaeal Type Strains, Phase III: the genomes of soil and plant-associated and newly described type strains.</title>
        <authorList>
            <person name="Whitman W.B."/>
            <person name="Woyke T."/>
            <person name="Klenk H.P."/>
            <person name="Zhou Y."/>
            <person name="Lilburn T.G."/>
            <person name="Beck B.J."/>
            <person name="De Vos P."/>
            <person name="Vandamme P."/>
            <person name="Eisen J.A."/>
            <person name="Garrity G."/>
            <person name="Hugenholtz P."/>
            <person name="Kyrpides N.C."/>
        </authorList>
    </citation>
    <scope>NUCLEOTIDE SEQUENCE [LARGE SCALE GENOMIC DNA]</scope>
    <source>
        <strain evidence="3 4">CECT 7306</strain>
    </source>
</reference>
<sequence length="336" mass="33599">MSVAEGAPGPGVVAVDLGGGSAKVAWCARAGDLVGERVVEVADLTADGGDLVTGLGRLVRRMADDAPPGLDVRGVGLAAPGIHDEAAGVVRLSLMLDLHDVPLRDRVGEAAGLPVRLVHDVGAGATAEGRLGAAVGHEDWLFLALGTGLGSTLVLRGRPYRGATGWGGELGHVVVDPAGPRCPCGKRGCLETLMGAAALQARYRDRTGRDLPARRVLHAAAAGDDDAAAVWRTAVTSLAEVLAGVVEVLEPSLVVVGGGLAASAVPLLPPLRAALAEQVRFVGTPPPVVPARLGRLAGLHGAALAGLALLDGTDGADRTDGTDGTDGTDRTDGGAA</sequence>
<dbReference type="InParanoid" id="A0A3N1G8S0"/>
<dbReference type="InterPro" id="IPR000600">
    <property type="entry name" value="ROK"/>
</dbReference>